<dbReference type="AlphaFoldDB" id="A0A6M0CMC4"/>
<dbReference type="InterPro" id="IPR000835">
    <property type="entry name" value="HTH_MarR-typ"/>
</dbReference>
<keyword evidence="2" id="KW-1185">Reference proteome</keyword>
<evidence type="ECO:0008006" key="3">
    <source>
        <dbReference type="Google" id="ProtNLM"/>
    </source>
</evidence>
<accession>A0A6M0CMC4</accession>
<comment type="caution">
    <text evidence="1">The sequence shown here is derived from an EMBL/GenBank/DDBJ whole genome shotgun (WGS) entry which is preliminary data.</text>
</comment>
<reference evidence="1 2" key="1">
    <citation type="submission" date="2020-01" db="EMBL/GenBank/DDBJ databases">
        <title>Spongiivirga citrea KCTC 32990T.</title>
        <authorList>
            <person name="Wang G."/>
        </authorList>
    </citation>
    <scope>NUCLEOTIDE SEQUENCE [LARGE SCALE GENOMIC DNA]</scope>
    <source>
        <strain evidence="1 2">KCTC 32990</strain>
    </source>
</reference>
<dbReference type="InterPro" id="IPR036390">
    <property type="entry name" value="WH_DNA-bd_sf"/>
</dbReference>
<dbReference type="RefSeq" id="WP_164029929.1">
    <property type="nucleotide sequence ID" value="NZ_JAABOQ010000002.1"/>
</dbReference>
<protein>
    <recommendedName>
        <fullName evidence="3">HTH marR-type domain-containing protein</fullName>
    </recommendedName>
</protein>
<dbReference type="InterPro" id="IPR036388">
    <property type="entry name" value="WH-like_DNA-bd_sf"/>
</dbReference>
<evidence type="ECO:0000313" key="2">
    <source>
        <dbReference type="Proteomes" id="UP000474296"/>
    </source>
</evidence>
<organism evidence="1 2">
    <name type="scientific">Spongiivirga citrea</name>
    <dbReference type="NCBI Taxonomy" id="1481457"/>
    <lineage>
        <taxon>Bacteria</taxon>
        <taxon>Pseudomonadati</taxon>
        <taxon>Bacteroidota</taxon>
        <taxon>Flavobacteriia</taxon>
        <taxon>Flavobacteriales</taxon>
        <taxon>Flavobacteriaceae</taxon>
        <taxon>Spongiivirga</taxon>
    </lineage>
</organism>
<dbReference type="Gene3D" id="1.10.10.10">
    <property type="entry name" value="Winged helix-like DNA-binding domain superfamily/Winged helix DNA-binding domain"/>
    <property type="match status" value="1"/>
</dbReference>
<gene>
    <name evidence="1" type="ORF">GWK10_05260</name>
</gene>
<name>A0A6M0CMC4_9FLAO</name>
<dbReference type="PRINTS" id="PR00598">
    <property type="entry name" value="HTHMARR"/>
</dbReference>
<sequence length="85" mass="10068">MQHYNLRRYDGALLDRLTKIELIYRTVDEKDKRVKRATLTKKGIKTIEKVIGIRFNEAHDAIYCLSEREKAQLGQLLKKMMFALK</sequence>
<proteinExistence type="predicted"/>
<evidence type="ECO:0000313" key="1">
    <source>
        <dbReference type="EMBL" id="NER16607.1"/>
    </source>
</evidence>
<dbReference type="GO" id="GO:0003700">
    <property type="term" value="F:DNA-binding transcription factor activity"/>
    <property type="evidence" value="ECO:0007669"/>
    <property type="project" value="InterPro"/>
</dbReference>
<dbReference type="SUPFAM" id="SSF46785">
    <property type="entry name" value="Winged helix' DNA-binding domain"/>
    <property type="match status" value="1"/>
</dbReference>
<dbReference type="Proteomes" id="UP000474296">
    <property type="component" value="Unassembled WGS sequence"/>
</dbReference>
<dbReference type="EMBL" id="JAABOQ010000002">
    <property type="protein sequence ID" value="NER16607.1"/>
    <property type="molecule type" value="Genomic_DNA"/>
</dbReference>